<proteinExistence type="predicted"/>
<sequence>SDLGACMHFFASLPVSACNWLSCFLSPIWFRYPEALLGKKQLSMPDPIHSSTARNLEREAERKHGFSSVDWSD</sequence>
<comment type="caution">
    <text evidence="1">The sequence shown here is derived from an EMBL/GenBank/DDBJ whole genome shotgun (WGS) entry which is preliminary data.</text>
</comment>
<name>A0ACC2KTW7_PERAE</name>
<feature type="non-terminal residue" evidence="1">
    <location>
        <position position="1"/>
    </location>
</feature>
<organism evidence="1 2">
    <name type="scientific">Persea americana</name>
    <name type="common">Avocado</name>
    <dbReference type="NCBI Taxonomy" id="3435"/>
    <lineage>
        <taxon>Eukaryota</taxon>
        <taxon>Viridiplantae</taxon>
        <taxon>Streptophyta</taxon>
        <taxon>Embryophyta</taxon>
        <taxon>Tracheophyta</taxon>
        <taxon>Spermatophyta</taxon>
        <taxon>Magnoliopsida</taxon>
        <taxon>Magnoliidae</taxon>
        <taxon>Laurales</taxon>
        <taxon>Lauraceae</taxon>
        <taxon>Persea</taxon>
    </lineage>
</organism>
<accession>A0ACC2KTW7</accession>
<keyword evidence="2" id="KW-1185">Reference proteome</keyword>
<evidence type="ECO:0000313" key="2">
    <source>
        <dbReference type="Proteomes" id="UP001234297"/>
    </source>
</evidence>
<dbReference type="EMBL" id="CM056819">
    <property type="protein sequence ID" value="KAJ8624570.1"/>
    <property type="molecule type" value="Genomic_DNA"/>
</dbReference>
<protein>
    <submittedName>
        <fullName evidence="1">Uncharacterized protein</fullName>
    </submittedName>
</protein>
<evidence type="ECO:0000313" key="1">
    <source>
        <dbReference type="EMBL" id="KAJ8624570.1"/>
    </source>
</evidence>
<dbReference type="Proteomes" id="UP001234297">
    <property type="component" value="Chromosome 11"/>
</dbReference>
<reference evidence="1 2" key="1">
    <citation type="journal article" date="2022" name="Hortic Res">
        <title>A haplotype resolved chromosomal level avocado genome allows analysis of novel avocado genes.</title>
        <authorList>
            <person name="Nath O."/>
            <person name="Fletcher S.J."/>
            <person name="Hayward A."/>
            <person name="Shaw L.M."/>
            <person name="Masouleh A.K."/>
            <person name="Furtado A."/>
            <person name="Henry R.J."/>
            <person name="Mitter N."/>
        </authorList>
    </citation>
    <scope>NUCLEOTIDE SEQUENCE [LARGE SCALE GENOMIC DNA]</scope>
    <source>
        <strain evidence="2">cv. Hass</strain>
    </source>
</reference>
<gene>
    <name evidence="1" type="ORF">MRB53_033100</name>
</gene>